<organism evidence="2 3">
    <name type="scientific">Liparis tanakae</name>
    <name type="common">Tanaka's snailfish</name>
    <dbReference type="NCBI Taxonomy" id="230148"/>
    <lineage>
        <taxon>Eukaryota</taxon>
        <taxon>Metazoa</taxon>
        <taxon>Chordata</taxon>
        <taxon>Craniata</taxon>
        <taxon>Vertebrata</taxon>
        <taxon>Euteleostomi</taxon>
        <taxon>Actinopterygii</taxon>
        <taxon>Neopterygii</taxon>
        <taxon>Teleostei</taxon>
        <taxon>Neoteleostei</taxon>
        <taxon>Acanthomorphata</taxon>
        <taxon>Eupercaria</taxon>
        <taxon>Perciformes</taxon>
        <taxon>Cottioidei</taxon>
        <taxon>Cottales</taxon>
        <taxon>Liparidae</taxon>
        <taxon>Liparis</taxon>
    </lineage>
</organism>
<protein>
    <submittedName>
        <fullName evidence="2">Uncharacterized protein</fullName>
    </submittedName>
</protein>
<sequence>MSPLRPDMFTSMFVEGDAFMALLALQRDEQLMIVKAELPVSPAELHIQPVGPGPLGVCGACRRQDQHHQRTGSVPVRLAPPPFKDHGMSSKKQTKTDAPFSKVTIPPPPLKVLVLREVCSGSVASWAVSCEVIGGSGRRGRRRRSQAGLVGLGDGQLGPLRLLLPLLPLVGPVLQD</sequence>
<feature type="region of interest" description="Disordered" evidence="1">
    <location>
        <begin position="66"/>
        <end position="102"/>
    </location>
</feature>
<name>A0A4Z2GK66_9TELE</name>
<proteinExistence type="predicted"/>
<dbReference type="EMBL" id="SRLO01000508">
    <property type="protein sequence ID" value="TNN53689.1"/>
    <property type="molecule type" value="Genomic_DNA"/>
</dbReference>
<evidence type="ECO:0000256" key="1">
    <source>
        <dbReference type="SAM" id="MobiDB-lite"/>
    </source>
</evidence>
<keyword evidence="3" id="KW-1185">Reference proteome</keyword>
<comment type="caution">
    <text evidence="2">The sequence shown here is derived from an EMBL/GenBank/DDBJ whole genome shotgun (WGS) entry which is preliminary data.</text>
</comment>
<evidence type="ECO:0000313" key="2">
    <source>
        <dbReference type="EMBL" id="TNN53689.1"/>
    </source>
</evidence>
<dbReference type="AlphaFoldDB" id="A0A4Z2GK66"/>
<dbReference type="Proteomes" id="UP000314294">
    <property type="component" value="Unassembled WGS sequence"/>
</dbReference>
<evidence type="ECO:0000313" key="3">
    <source>
        <dbReference type="Proteomes" id="UP000314294"/>
    </source>
</evidence>
<accession>A0A4Z2GK66</accession>
<reference evidence="2 3" key="1">
    <citation type="submission" date="2019-03" db="EMBL/GenBank/DDBJ databases">
        <title>First draft genome of Liparis tanakae, snailfish: a comprehensive survey of snailfish specific genes.</title>
        <authorList>
            <person name="Kim W."/>
            <person name="Song I."/>
            <person name="Jeong J.-H."/>
            <person name="Kim D."/>
            <person name="Kim S."/>
            <person name="Ryu S."/>
            <person name="Song J.Y."/>
            <person name="Lee S.K."/>
        </authorList>
    </citation>
    <scope>NUCLEOTIDE SEQUENCE [LARGE SCALE GENOMIC DNA]</scope>
    <source>
        <tissue evidence="2">Muscle</tissue>
    </source>
</reference>
<gene>
    <name evidence="2" type="ORF">EYF80_036095</name>
</gene>